<reference evidence="1 2" key="1">
    <citation type="journal article" date="2023" name="Commun. Biol.">
        <title>Reorganization of the ancestral sex-determining regions during the evolution of trioecy in Pleodorina starrii.</title>
        <authorList>
            <person name="Takahashi K."/>
            <person name="Suzuki S."/>
            <person name="Kawai-Toyooka H."/>
            <person name="Yamamoto K."/>
            <person name="Hamaji T."/>
            <person name="Ootsuki R."/>
            <person name="Yamaguchi H."/>
            <person name="Kawachi M."/>
            <person name="Higashiyama T."/>
            <person name="Nozaki H."/>
        </authorList>
    </citation>
    <scope>NUCLEOTIDE SEQUENCE [LARGE SCALE GENOMIC DNA]</scope>
    <source>
        <strain evidence="1 2">NIES-4479</strain>
    </source>
</reference>
<sequence length="59" mass="6139">MLGAGPQHDLLKTVLPVIDVTSLEDKARGGGQPQLEGALRRERGLGIGDHLGEEAVGLP</sequence>
<keyword evidence="2" id="KW-1185">Reference proteome</keyword>
<protein>
    <submittedName>
        <fullName evidence="1">Uncharacterized protein</fullName>
    </submittedName>
</protein>
<organism evidence="1 2">
    <name type="scientific">Pleodorina starrii</name>
    <dbReference type="NCBI Taxonomy" id="330485"/>
    <lineage>
        <taxon>Eukaryota</taxon>
        <taxon>Viridiplantae</taxon>
        <taxon>Chlorophyta</taxon>
        <taxon>core chlorophytes</taxon>
        <taxon>Chlorophyceae</taxon>
        <taxon>CS clade</taxon>
        <taxon>Chlamydomonadales</taxon>
        <taxon>Volvocaceae</taxon>
        <taxon>Pleodorina</taxon>
    </lineage>
</organism>
<evidence type="ECO:0000313" key="1">
    <source>
        <dbReference type="EMBL" id="GLC52224.1"/>
    </source>
</evidence>
<accession>A0A9W6BHM3</accession>
<proteinExistence type="predicted"/>
<comment type="caution">
    <text evidence="1">The sequence shown here is derived from an EMBL/GenBank/DDBJ whole genome shotgun (WGS) entry which is preliminary data.</text>
</comment>
<gene>
    <name evidence="1" type="primary">PLESTB000990</name>
    <name evidence="1" type="ORF">PLESTB_000597000</name>
</gene>
<dbReference type="EMBL" id="BRXU01000005">
    <property type="protein sequence ID" value="GLC52224.1"/>
    <property type="molecule type" value="Genomic_DNA"/>
</dbReference>
<dbReference type="AlphaFoldDB" id="A0A9W6BHM3"/>
<evidence type="ECO:0000313" key="2">
    <source>
        <dbReference type="Proteomes" id="UP001165080"/>
    </source>
</evidence>
<name>A0A9W6BHM3_9CHLO</name>
<dbReference type="Proteomes" id="UP001165080">
    <property type="component" value="Unassembled WGS sequence"/>
</dbReference>